<dbReference type="GO" id="GO:0016705">
    <property type="term" value="F:oxidoreductase activity, acting on paired donors, with incorporation or reduction of molecular oxygen"/>
    <property type="evidence" value="ECO:0007669"/>
    <property type="project" value="InterPro"/>
</dbReference>
<dbReference type="PANTHER" id="PTHR24292">
    <property type="entry name" value="CYTOCHROME P450"/>
    <property type="match status" value="1"/>
</dbReference>
<dbReference type="Proteomes" id="UP000005239">
    <property type="component" value="Unassembled WGS sequence"/>
</dbReference>
<dbReference type="EnsemblMetazoa" id="PPA23803.1">
    <property type="protein sequence ID" value="PPA23803.1"/>
    <property type="gene ID" value="WBGene00113357"/>
</dbReference>
<evidence type="ECO:0000313" key="9">
    <source>
        <dbReference type="EnsemblMetazoa" id="PPA23803.1"/>
    </source>
</evidence>
<dbReference type="Pfam" id="PF00067">
    <property type="entry name" value="p450"/>
    <property type="match status" value="1"/>
</dbReference>
<proteinExistence type="inferred from homology"/>
<dbReference type="PANTHER" id="PTHR24292:SF102">
    <property type="entry name" value="CYTOCHROME P450 FAMILY-RELATED"/>
    <property type="match status" value="1"/>
</dbReference>
<keyword evidence="7" id="KW-0503">Monooxygenase</keyword>
<keyword evidence="6 8" id="KW-0408">Iron</keyword>
<dbReference type="SUPFAM" id="SSF48264">
    <property type="entry name" value="Cytochrome P450"/>
    <property type="match status" value="1"/>
</dbReference>
<dbReference type="Gene3D" id="1.10.630.10">
    <property type="entry name" value="Cytochrome P450"/>
    <property type="match status" value="1"/>
</dbReference>
<gene>
    <name evidence="9" type="primary">WBGene00113357</name>
</gene>
<dbReference type="InterPro" id="IPR050476">
    <property type="entry name" value="Insect_CytP450_Detox"/>
</dbReference>
<comment type="similarity">
    <text evidence="2">Belongs to the cytochrome P450 family.</text>
</comment>
<dbReference type="GO" id="GO:0005506">
    <property type="term" value="F:iron ion binding"/>
    <property type="evidence" value="ECO:0007669"/>
    <property type="project" value="InterPro"/>
</dbReference>
<name>A0A2A6BGM1_PRIPA</name>
<reference evidence="10" key="1">
    <citation type="journal article" date="2008" name="Nat. Genet.">
        <title>The Pristionchus pacificus genome provides a unique perspective on nematode lifestyle and parasitism.</title>
        <authorList>
            <person name="Dieterich C."/>
            <person name="Clifton S.W."/>
            <person name="Schuster L.N."/>
            <person name="Chinwalla A."/>
            <person name="Delehaunty K."/>
            <person name="Dinkelacker I."/>
            <person name="Fulton L."/>
            <person name="Fulton R."/>
            <person name="Godfrey J."/>
            <person name="Minx P."/>
            <person name="Mitreva M."/>
            <person name="Roeseler W."/>
            <person name="Tian H."/>
            <person name="Witte H."/>
            <person name="Yang S.P."/>
            <person name="Wilson R.K."/>
            <person name="Sommer R.J."/>
        </authorList>
    </citation>
    <scope>NUCLEOTIDE SEQUENCE [LARGE SCALE GENOMIC DNA]</scope>
    <source>
        <strain evidence="10">PS312</strain>
    </source>
</reference>
<keyword evidence="4 8" id="KW-0479">Metal-binding</keyword>
<evidence type="ECO:0000256" key="3">
    <source>
        <dbReference type="ARBA" id="ARBA00022617"/>
    </source>
</evidence>
<dbReference type="AlphaFoldDB" id="A0A2A6BGM1"/>
<keyword evidence="5" id="KW-0560">Oxidoreductase</keyword>
<keyword evidence="10" id="KW-1185">Reference proteome</keyword>
<evidence type="ECO:0000256" key="7">
    <source>
        <dbReference type="ARBA" id="ARBA00023033"/>
    </source>
</evidence>
<accession>A0A2A6BGM1</accession>
<dbReference type="InterPro" id="IPR036396">
    <property type="entry name" value="Cyt_P450_sf"/>
</dbReference>
<dbReference type="InterPro" id="IPR001128">
    <property type="entry name" value="Cyt_P450"/>
</dbReference>
<dbReference type="PRINTS" id="PR00463">
    <property type="entry name" value="EP450I"/>
</dbReference>
<protein>
    <submittedName>
        <fullName evidence="9">Cyp-43A1</fullName>
    </submittedName>
</protein>
<keyword evidence="3 8" id="KW-0349">Heme</keyword>
<evidence type="ECO:0000256" key="8">
    <source>
        <dbReference type="PIRSR" id="PIRSR602401-1"/>
    </source>
</evidence>
<evidence type="ECO:0000256" key="4">
    <source>
        <dbReference type="ARBA" id="ARBA00022723"/>
    </source>
</evidence>
<dbReference type="InterPro" id="IPR002401">
    <property type="entry name" value="Cyt_P450_E_grp-I"/>
</dbReference>
<dbReference type="PRINTS" id="PR00385">
    <property type="entry name" value="P450"/>
</dbReference>
<comment type="cofactor">
    <cofactor evidence="1 8">
        <name>heme</name>
        <dbReference type="ChEBI" id="CHEBI:30413"/>
    </cofactor>
</comment>
<dbReference type="PROSITE" id="PS00086">
    <property type="entry name" value="CYTOCHROME_P450"/>
    <property type="match status" value="1"/>
</dbReference>
<dbReference type="GO" id="GO:0020037">
    <property type="term" value="F:heme binding"/>
    <property type="evidence" value="ECO:0007669"/>
    <property type="project" value="InterPro"/>
</dbReference>
<feature type="binding site" description="axial binding residue" evidence="8">
    <location>
        <position position="1024"/>
    </location>
    <ligand>
        <name>heme</name>
        <dbReference type="ChEBI" id="CHEBI:30413"/>
    </ligand>
    <ligandPart>
        <name>Fe</name>
        <dbReference type="ChEBI" id="CHEBI:18248"/>
    </ligandPart>
</feature>
<evidence type="ECO:0000256" key="2">
    <source>
        <dbReference type="ARBA" id="ARBA00010617"/>
    </source>
</evidence>
<evidence type="ECO:0000256" key="6">
    <source>
        <dbReference type="ARBA" id="ARBA00023004"/>
    </source>
</evidence>
<accession>A0A8R1YHY8</accession>
<dbReference type="GO" id="GO:0004497">
    <property type="term" value="F:monooxygenase activity"/>
    <property type="evidence" value="ECO:0007669"/>
    <property type="project" value="UniProtKB-KW"/>
</dbReference>
<sequence length="1077" mass="123921">MEQYVFIWNVPSTMEWRDLHGLIHTKVVRVEEMAVHDKENSKDDSKVAILRVFSSTESSTLEKSINEMEFNNGDIISANSFALAYVQWPSLHPPSQHNLSELLSMFSSSLITPSIFQISQLLILTISQYRYPSYQFIRQNLRDVNMKEDESKGVIRCEFSLYGEFMRVLKSIEAMMANNVKMQVFRYKKGGNKLPPPSILTLKFNTIPLRGGESDSDLVFYDPPSTNEINVWVMEQDYNMWNAMHSPRPDMSRMTQDKIDMYTNNSLYLVRSLRARAFRLHQDIFTSVEEKDTGDDMMKRIYPLCMKLNKNYDDLEGSASHLPEKTTIDKAKLDRLKYLFQEEQIDTTHSELIDKLIRATNYNEGNFQFNSYFSLFMPVARRKNYAMIPHSVSYSKFDMKNNPHAIFESLLIQFHKDLTQRRSGILITIIEKNCNSCVFEVRSGCFQQNKKDFVCLQKAVVIENGGSIDKVTFYAPNEELVLMDDFGEKRVDLRVSSRYEVYRRLSINTNMYLLQNAPISDYRSMQGTISWISKVYRAIETPCKVCKKVLKDFIPPTSYSPTNMILSDEKGSLIQMILLLTIIFFLFIIYSILHHNSLVNRLKENGFVTVPSLPLLGNEPILSSPNSFKIFGQLAKTYGKTYALLRGSVPTVITSDPTVIREICIQQFSSFHSHALDPLDSDIFSRSNLHLFHSRGSKWKRLRTAMSSAFSLQAMRGWFTKMEERTDELVDNLPLDRPVSLHHLFQLHASSVIAECSFDGDEEGKEEWKGVVNFFGAPSTFFTLSTVGCLFPSLTPFLISFDRWRSQFNPPNPLANFTRFIAKTASLRDEDQSPSDFLQYLKRVEVDEGEIGDGMEDHFDPTKSRAVKTITVNELPSQLRFVSIAGFDTTANTLTFLCLLLAEHQEIQSSPSLISPFFKETIRSMVSNLSANIDTLSSLPYLQWCIWETLRLYPHASPLSSRECTSHITLSNGLHFDKGTQVILNTWSLHYDPSLWTDPLQFRPERFSDSSSLFIPFGLGPRQCIGMRFALLEIKLAIVRLLQRYRIHRVEESTCRLSVRDTNTIWPDGISVRFESL</sequence>
<dbReference type="InterPro" id="IPR017972">
    <property type="entry name" value="Cyt_P450_CS"/>
</dbReference>
<evidence type="ECO:0000256" key="1">
    <source>
        <dbReference type="ARBA" id="ARBA00001971"/>
    </source>
</evidence>
<evidence type="ECO:0000256" key="5">
    <source>
        <dbReference type="ARBA" id="ARBA00023002"/>
    </source>
</evidence>
<organism evidence="9 10">
    <name type="scientific">Pristionchus pacificus</name>
    <name type="common">Parasitic nematode worm</name>
    <dbReference type="NCBI Taxonomy" id="54126"/>
    <lineage>
        <taxon>Eukaryota</taxon>
        <taxon>Metazoa</taxon>
        <taxon>Ecdysozoa</taxon>
        <taxon>Nematoda</taxon>
        <taxon>Chromadorea</taxon>
        <taxon>Rhabditida</taxon>
        <taxon>Rhabditina</taxon>
        <taxon>Diplogasteromorpha</taxon>
        <taxon>Diplogasteroidea</taxon>
        <taxon>Neodiplogasteridae</taxon>
        <taxon>Pristionchus</taxon>
    </lineage>
</organism>
<evidence type="ECO:0000313" key="10">
    <source>
        <dbReference type="Proteomes" id="UP000005239"/>
    </source>
</evidence>
<reference evidence="9" key="2">
    <citation type="submission" date="2022-06" db="UniProtKB">
        <authorList>
            <consortium name="EnsemblMetazoa"/>
        </authorList>
    </citation>
    <scope>IDENTIFICATION</scope>
    <source>
        <strain evidence="9">PS312</strain>
    </source>
</reference>